<sequence length="88" mass="9017">LIYLTISPACGRVKGARDGEEKGEGKGWGIRVKANTQKRGEPLCPGGVEQTSRSAQSGGGCAVSAVRQAGFKERTAGPGPAHRPWGGA</sequence>
<organism evidence="2">
    <name type="scientific">Tetraselmis sp. GSL018</name>
    <dbReference type="NCBI Taxonomy" id="582737"/>
    <lineage>
        <taxon>Eukaryota</taxon>
        <taxon>Viridiplantae</taxon>
        <taxon>Chlorophyta</taxon>
        <taxon>core chlorophytes</taxon>
        <taxon>Chlorodendrophyceae</taxon>
        <taxon>Chlorodendrales</taxon>
        <taxon>Chlorodendraceae</taxon>
        <taxon>Tetraselmis</taxon>
    </lineage>
</organism>
<dbReference type="AlphaFoldDB" id="A0A061RVF5"/>
<gene>
    <name evidence="2" type="ORF">TSPGSL018_25639</name>
</gene>
<proteinExistence type="predicted"/>
<feature type="non-terminal residue" evidence="2">
    <location>
        <position position="88"/>
    </location>
</feature>
<name>A0A061RVF5_9CHLO</name>
<feature type="non-terminal residue" evidence="2">
    <location>
        <position position="1"/>
    </location>
</feature>
<evidence type="ECO:0000313" key="2">
    <source>
        <dbReference type="EMBL" id="JAC74546.1"/>
    </source>
</evidence>
<dbReference type="EMBL" id="GBEZ01011222">
    <property type="protein sequence ID" value="JAC74546.1"/>
    <property type="molecule type" value="Transcribed_RNA"/>
</dbReference>
<evidence type="ECO:0000256" key="1">
    <source>
        <dbReference type="SAM" id="MobiDB-lite"/>
    </source>
</evidence>
<protein>
    <submittedName>
        <fullName evidence="2">Uncharacterized protein</fullName>
    </submittedName>
</protein>
<feature type="region of interest" description="Disordered" evidence="1">
    <location>
        <begin position="36"/>
        <end position="61"/>
    </location>
</feature>
<reference evidence="2" key="1">
    <citation type="submission" date="2014-05" db="EMBL/GenBank/DDBJ databases">
        <title>The transcriptome of the halophilic microalga Tetraselmis sp. GSL018 isolated from the Great Salt Lake, Utah.</title>
        <authorList>
            <person name="Jinkerson R.E."/>
            <person name="D'Adamo S."/>
            <person name="Posewitz M.C."/>
        </authorList>
    </citation>
    <scope>NUCLEOTIDE SEQUENCE</scope>
    <source>
        <strain evidence="2">GSL018</strain>
    </source>
</reference>
<accession>A0A061RVF5</accession>